<keyword evidence="2" id="KW-1185">Reference proteome</keyword>
<dbReference type="AlphaFoldDB" id="A0A1D2VJ11"/>
<reference evidence="2" key="1">
    <citation type="submission" date="2016-05" db="EMBL/GenBank/DDBJ databases">
        <title>Comparative genomics of biotechnologically important yeasts.</title>
        <authorList>
            <consortium name="DOE Joint Genome Institute"/>
            <person name="Riley R."/>
            <person name="Haridas S."/>
            <person name="Wolfe K.H."/>
            <person name="Lopes M.R."/>
            <person name="Hittinger C.T."/>
            <person name="Goker M."/>
            <person name="Salamov A."/>
            <person name="Wisecaver J."/>
            <person name="Long T.M."/>
            <person name="Aerts A.L."/>
            <person name="Barry K."/>
            <person name="Choi C."/>
            <person name="Clum A."/>
            <person name="Coughlan A.Y."/>
            <person name="Deshpande S."/>
            <person name="Douglass A.P."/>
            <person name="Hanson S.J."/>
            <person name="Klenk H.-P."/>
            <person name="Labutti K."/>
            <person name="Lapidus A."/>
            <person name="Lindquist E."/>
            <person name="Lipzen A."/>
            <person name="Meier-Kolthoff J.P."/>
            <person name="Ohm R.A."/>
            <person name="Otillar R.P."/>
            <person name="Pangilinan J."/>
            <person name="Peng Y."/>
            <person name="Rokas A."/>
            <person name="Rosa C.A."/>
            <person name="Scheuner C."/>
            <person name="Sibirny A.A."/>
            <person name="Slot J.C."/>
            <person name="Stielow J.B."/>
            <person name="Sun H."/>
            <person name="Kurtzman C.P."/>
            <person name="Blackwell M."/>
            <person name="Grigoriev I.V."/>
            <person name="Jeffries T.W."/>
        </authorList>
    </citation>
    <scope>NUCLEOTIDE SEQUENCE [LARGE SCALE GENOMIC DNA]</scope>
    <source>
        <strain evidence="2">DSM 1968</strain>
    </source>
</reference>
<gene>
    <name evidence="1" type="ORF">ASCRUDRAFT_80578</name>
</gene>
<protein>
    <submittedName>
        <fullName evidence="1">Uncharacterized protein</fullName>
    </submittedName>
</protein>
<dbReference type="EMBL" id="KV454479">
    <property type="protein sequence ID" value="ODV61513.1"/>
    <property type="molecule type" value="Genomic_DNA"/>
</dbReference>
<evidence type="ECO:0000313" key="2">
    <source>
        <dbReference type="Proteomes" id="UP000095038"/>
    </source>
</evidence>
<dbReference type="InParanoid" id="A0A1D2VJ11"/>
<sequence length="61" mass="6947">MFGNLPPTTHLQIPFEQPNNIGKKYCQHFKCSGIIFAKTISKLNFANFILVWKVSHKTIVG</sequence>
<dbReference type="GeneID" id="30968146"/>
<evidence type="ECO:0000313" key="1">
    <source>
        <dbReference type="EMBL" id="ODV61513.1"/>
    </source>
</evidence>
<organism evidence="1 2">
    <name type="scientific">Ascoidea rubescens DSM 1968</name>
    <dbReference type="NCBI Taxonomy" id="1344418"/>
    <lineage>
        <taxon>Eukaryota</taxon>
        <taxon>Fungi</taxon>
        <taxon>Dikarya</taxon>
        <taxon>Ascomycota</taxon>
        <taxon>Saccharomycotina</taxon>
        <taxon>Saccharomycetes</taxon>
        <taxon>Ascoideaceae</taxon>
        <taxon>Ascoidea</taxon>
    </lineage>
</organism>
<name>A0A1D2VJ11_9ASCO</name>
<dbReference type="RefSeq" id="XP_020047820.1">
    <property type="nucleotide sequence ID" value="XM_020194510.1"/>
</dbReference>
<accession>A0A1D2VJ11</accession>
<proteinExistence type="predicted"/>
<dbReference type="Proteomes" id="UP000095038">
    <property type="component" value="Unassembled WGS sequence"/>
</dbReference>